<reference evidence="2 3" key="1">
    <citation type="submission" date="2024-09" db="EMBL/GenBank/DDBJ databases">
        <title>Floridaenema gen nov. (Aerosakkonemataceae, Aerosakkonematales ord. nov., Cyanobacteria) from benthic tropical and subtropical fresh waters, with the description of four new species.</title>
        <authorList>
            <person name="Moretto J.A."/>
            <person name="Berthold D.E."/>
            <person name="Lefler F.W."/>
            <person name="Huang I.-S."/>
            <person name="Laughinghouse H. IV."/>
        </authorList>
    </citation>
    <scope>NUCLEOTIDE SEQUENCE [LARGE SCALE GENOMIC DNA]</scope>
    <source>
        <strain evidence="2 3">BLCC-F50</strain>
    </source>
</reference>
<keyword evidence="3" id="KW-1185">Reference proteome</keyword>
<comment type="caution">
    <text evidence="2">The sequence shown here is derived from an EMBL/GenBank/DDBJ whole genome shotgun (WGS) entry which is preliminary data.</text>
</comment>
<dbReference type="PANTHER" id="PTHR30032">
    <property type="entry name" value="N-ACETYLMURAMOYL-L-ALANINE AMIDASE-RELATED"/>
    <property type="match status" value="1"/>
</dbReference>
<name>A0ABV4XRU0_9CYAN</name>
<protein>
    <submittedName>
        <fullName evidence="2">SpoIID/LytB domain-containing protein</fullName>
    </submittedName>
</protein>
<dbReference type="InterPro" id="IPR013693">
    <property type="entry name" value="SpoIID/LytB_N"/>
</dbReference>
<gene>
    <name evidence="2" type="ORF">ACE1CI_12995</name>
</gene>
<dbReference type="NCBIfam" id="TIGR02669">
    <property type="entry name" value="SpoIID_LytB"/>
    <property type="match status" value="1"/>
</dbReference>
<dbReference type="Pfam" id="PF08486">
    <property type="entry name" value="SpoIID"/>
    <property type="match status" value="1"/>
</dbReference>
<evidence type="ECO:0000313" key="3">
    <source>
        <dbReference type="Proteomes" id="UP001576784"/>
    </source>
</evidence>
<dbReference type="InterPro" id="IPR013486">
    <property type="entry name" value="SpoIID/LytB"/>
</dbReference>
<dbReference type="EMBL" id="JBHFNR010000089">
    <property type="protein sequence ID" value="MFB2893822.1"/>
    <property type="molecule type" value="Genomic_DNA"/>
</dbReference>
<accession>A0ABV4XRU0</accession>
<sequence>MLAKSLIFSFLSPKQKQLIPQPRKNFWLSLLFWMLLVAPAQAALELRVAIEENTPQVKIGSSTKAIVRDAAGQPVGEIAPLNAFVAETESGRVKMNRWLSNALWVEPTNKGFVWIGDKWYRGRTLVVPTNNGLTAINYVDLERYLYSVLGGEVHTNWPQEALKAQAVAARTYALYQRQTRGNRLFDVGDTIAWQVYRGVETESPSFYNAVDATAGQVLTYTGRLILAAYHAASGGHTENVENVWGVQALPYLRAVPDFDQGTPGYQWTKSFTQPELSNRISGVGQVQSLTPERISPFGRVLTVKVVGDKGSRTMSGAELQRIFGLRSTWFTVTPEGNNKSLPTSFRFDGRGFGHGIGMSQWGAYGMARQGANYQQILLHYYRGASLARIRVR</sequence>
<evidence type="ECO:0000313" key="2">
    <source>
        <dbReference type="EMBL" id="MFB2893822.1"/>
    </source>
</evidence>
<dbReference type="InterPro" id="IPR051922">
    <property type="entry name" value="Bact_Sporulation_Assoc"/>
</dbReference>
<organism evidence="2 3">
    <name type="scientific">Floridaenema flaviceps BLCC-F50</name>
    <dbReference type="NCBI Taxonomy" id="3153642"/>
    <lineage>
        <taxon>Bacteria</taxon>
        <taxon>Bacillati</taxon>
        <taxon>Cyanobacteriota</taxon>
        <taxon>Cyanophyceae</taxon>
        <taxon>Oscillatoriophycideae</taxon>
        <taxon>Aerosakkonematales</taxon>
        <taxon>Aerosakkonemataceae</taxon>
        <taxon>Floridanema</taxon>
        <taxon>Floridanema flaviceps</taxon>
    </lineage>
</organism>
<evidence type="ECO:0000259" key="1">
    <source>
        <dbReference type="Pfam" id="PF08486"/>
    </source>
</evidence>
<dbReference type="RefSeq" id="WP_413263476.1">
    <property type="nucleotide sequence ID" value="NZ_JBHFNR010000089.1"/>
</dbReference>
<dbReference type="Proteomes" id="UP001576784">
    <property type="component" value="Unassembled WGS sequence"/>
</dbReference>
<proteinExistence type="predicted"/>
<feature type="domain" description="Sporulation stage II protein D amidase enhancer LytB N-terminal" evidence="1">
    <location>
        <begin position="130"/>
        <end position="220"/>
    </location>
</feature>
<dbReference type="PANTHER" id="PTHR30032:SF4">
    <property type="entry name" value="AMIDASE ENHANCER"/>
    <property type="match status" value="1"/>
</dbReference>